<accession>A0A835LNE4</accession>
<protein>
    <recommendedName>
        <fullName evidence="5">Histone H2B</fullName>
    </recommendedName>
</protein>
<dbReference type="SMART" id="SM00427">
    <property type="entry name" value="H2B"/>
    <property type="match status" value="1"/>
</dbReference>
<dbReference type="SUPFAM" id="SSF47113">
    <property type="entry name" value="Histone-fold"/>
    <property type="match status" value="1"/>
</dbReference>
<evidence type="ECO:0000313" key="3">
    <source>
        <dbReference type="EMBL" id="KAF9598897.1"/>
    </source>
</evidence>
<dbReference type="GO" id="GO:0003677">
    <property type="term" value="F:DNA binding"/>
    <property type="evidence" value="ECO:0007669"/>
    <property type="project" value="InterPro"/>
</dbReference>
<comment type="similarity">
    <text evidence="1">Belongs to the histone H2B family.</text>
</comment>
<dbReference type="GO" id="GO:0046982">
    <property type="term" value="F:protein heterodimerization activity"/>
    <property type="evidence" value="ECO:0007669"/>
    <property type="project" value="InterPro"/>
</dbReference>
<dbReference type="AlphaFoldDB" id="A0A835LNE4"/>
<feature type="compositionally biased region" description="Basic and acidic residues" evidence="2">
    <location>
        <begin position="12"/>
        <end position="22"/>
    </location>
</feature>
<comment type="caution">
    <text evidence="3">The sequence shown here is derived from an EMBL/GenBank/DDBJ whole genome shotgun (WGS) entry which is preliminary data.</text>
</comment>
<sequence length="73" mass="8059">MQLPQRAKPKTKGKEKIEEKVGSKSSSLARYNKKPTITSSEIQTIVRLVLLIELAKHAAFTEGTKAVTKFTSS</sequence>
<reference evidence="3 4" key="1">
    <citation type="submission" date="2020-10" db="EMBL/GenBank/DDBJ databases">
        <title>The Coptis chinensis genome and diversification of protoberbering-type alkaloids.</title>
        <authorList>
            <person name="Wang B."/>
            <person name="Shu S."/>
            <person name="Song C."/>
            <person name="Liu Y."/>
        </authorList>
    </citation>
    <scope>NUCLEOTIDE SEQUENCE [LARGE SCALE GENOMIC DNA]</scope>
    <source>
        <strain evidence="3">HL-2020</strain>
        <tissue evidence="3">Leaf</tissue>
    </source>
</reference>
<dbReference type="GO" id="GO:0030527">
    <property type="term" value="F:structural constituent of chromatin"/>
    <property type="evidence" value="ECO:0007669"/>
    <property type="project" value="InterPro"/>
</dbReference>
<gene>
    <name evidence="3" type="ORF">IFM89_032751</name>
</gene>
<dbReference type="GO" id="GO:0000786">
    <property type="term" value="C:nucleosome"/>
    <property type="evidence" value="ECO:0007669"/>
    <property type="project" value="InterPro"/>
</dbReference>
<evidence type="ECO:0008006" key="5">
    <source>
        <dbReference type="Google" id="ProtNLM"/>
    </source>
</evidence>
<dbReference type="EMBL" id="JADFTS010000007">
    <property type="protein sequence ID" value="KAF9598897.1"/>
    <property type="molecule type" value="Genomic_DNA"/>
</dbReference>
<dbReference type="Gene3D" id="1.10.20.10">
    <property type="entry name" value="Histone, subunit A"/>
    <property type="match status" value="1"/>
</dbReference>
<name>A0A835LNE4_9MAGN</name>
<dbReference type="OrthoDB" id="1913820at2759"/>
<organism evidence="3 4">
    <name type="scientific">Coptis chinensis</name>
    <dbReference type="NCBI Taxonomy" id="261450"/>
    <lineage>
        <taxon>Eukaryota</taxon>
        <taxon>Viridiplantae</taxon>
        <taxon>Streptophyta</taxon>
        <taxon>Embryophyta</taxon>
        <taxon>Tracheophyta</taxon>
        <taxon>Spermatophyta</taxon>
        <taxon>Magnoliopsida</taxon>
        <taxon>Ranunculales</taxon>
        <taxon>Ranunculaceae</taxon>
        <taxon>Coptidoideae</taxon>
        <taxon>Coptis</taxon>
    </lineage>
</organism>
<evidence type="ECO:0000313" key="4">
    <source>
        <dbReference type="Proteomes" id="UP000631114"/>
    </source>
</evidence>
<evidence type="ECO:0000256" key="1">
    <source>
        <dbReference type="ARBA" id="ARBA00006846"/>
    </source>
</evidence>
<dbReference type="Proteomes" id="UP000631114">
    <property type="component" value="Unassembled WGS sequence"/>
</dbReference>
<dbReference type="InterPro" id="IPR000558">
    <property type="entry name" value="Histone_H2B"/>
</dbReference>
<dbReference type="PRINTS" id="PR00621">
    <property type="entry name" value="HISTONEH2B"/>
</dbReference>
<feature type="region of interest" description="Disordered" evidence="2">
    <location>
        <begin position="1"/>
        <end position="33"/>
    </location>
</feature>
<dbReference type="InterPro" id="IPR009072">
    <property type="entry name" value="Histone-fold"/>
</dbReference>
<proteinExistence type="inferred from homology"/>
<feature type="compositionally biased region" description="Polar residues" evidence="2">
    <location>
        <begin position="23"/>
        <end position="33"/>
    </location>
</feature>
<dbReference type="PANTHER" id="PTHR23428">
    <property type="entry name" value="HISTONE H2B"/>
    <property type="match status" value="1"/>
</dbReference>
<evidence type="ECO:0000256" key="2">
    <source>
        <dbReference type="SAM" id="MobiDB-lite"/>
    </source>
</evidence>
<keyword evidence="4" id="KW-1185">Reference proteome</keyword>